<sequence length="129" mass="13281">MSRSSGRAQVEPTAALAAVLALTVALGIYASAYAIVPTGHESPTTPTTTALAALDDDIGPGPVDPMTLGSAVRALPVTGSLNATLRTPTRVWSVGPPRPRRADVASAPLPVRVEPGRVRPGRLTVAVWR</sequence>
<accession>A0AAV3S343</accession>
<gene>
    <name evidence="1" type="ORF">GCM10009066_04610</name>
</gene>
<reference evidence="1 2" key="1">
    <citation type="journal article" date="2019" name="Int. J. Syst. Evol. Microbiol.">
        <title>The Global Catalogue of Microorganisms (GCM) 10K type strain sequencing project: providing services to taxonomists for standard genome sequencing and annotation.</title>
        <authorList>
            <consortium name="The Broad Institute Genomics Platform"/>
            <consortium name="The Broad Institute Genome Sequencing Center for Infectious Disease"/>
            <person name="Wu L."/>
            <person name="Ma J."/>
        </authorList>
    </citation>
    <scope>NUCLEOTIDE SEQUENCE [LARGE SCALE GENOMIC DNA]</scope>
    <source>
        <strain evidence="1 2">JCM 16330</strain>
    </source>
</reference>
<comment type="caution">
    <text evidence="1">The sequence shown here is derived from an EMBL/GenBank/DDBJ whole genome shotgun (WGS) entry which is preliminary data.</text>
</comment>
<dbReference type="Pfam" id="PF23956">
    <property type="entry name" value="DUF7285"/>
    <property type="match status" value="1"/>
</dbReference>
<proteinExistence type="predicted"/>
<evidence type="ECO:0000313" key="2">
    <source>
        <dbReference type="Proteomes" id="UP001500837"/>
    </source>
</evidence>
<dbReference type="InterPro" id="IPR055709">
    <property type="entry name" value="DUF7285"/>
</dbReference>
<dbReference type="AlphaFoldDB" id="A0AAV3S343"/>
<dbReference type="RefSeq" id="WP_211311820.1">
    <property type="nucleotide sequence ID" value="NZ_BAAABL010000021.1"/>
</dbReference>
<dbReference type="EMBL" id="BAAABL010000021">
    <property type="protein sequence ID" value="GAA0293112.1"/>
    <property type="molecule type" value="Genomic_DNA"/>
</dbReference>
<evidence type="ECO:0000313" key="1">
    <source>
        <dbReference type="EMBL" id="GAA0293112.1"/>
    </source>
</evidence>
<organism evidence="1 2">
    <name type="scientific">Halarchaeum salinum</name>
    <dbReference type="NCBI Taxonomy" id="489912"/>
    <lineage>
        <taxon>Archaea</taxon>
        <taxon>Methanobacteriati</taxon>
        <taxon>Methanobacteriota</taxon>
        <taxon>Stenosarchaea group</taxon>
        <taxon>Halobacteria</taxon>
        <taxon>Halobacteriales</taxon>
        <taxon>Halobacteriaceae</taxon>
    </lineage>
</organism>
<keyword evidence="2" id="KW-1185">Reference proteome</keyword>
<name>A0AAV3S343_9EURY</name>
<dbReference type="Proteomes" id="UP001500837">
    <property type="component" value="Unassembled WGS sequence"/>
</dbReference>
<protein>
    <submittedName>
        <fullName evidence="1">Uncharacterized protein</fullName>
    </submittedName>
</protein>